<reference evidence="2" key="1">
    <citation type="journal article" date="2022" name="Plant J.">
        <title>Strategies of tolerance reflected in two North American maple genomes.</title>
        <authorList>
            <person name="McEvoy S.L."/>
            <person name="Sezen U.U."/>
            <person name="Trouern-Trend A."/>
            <person name="McMahon S.M."/>
            <person name="Schaberg P.G."/>
            <person name="Yang J."/>
            <person name="Wegrzyn J.L."/>
            <person name="Swenson N.G."/>
        </authorList>
    </citation>
    <scope>NUCLEOTIDE SEQUENCE</scope>
    <source>
        <strain evidence="2">NS2018</strain>
    </source>
</reference>
<gene>
    <name evidence="2" type="ORF">LWI29_009653</name>
</gene>
<organism evidence="2 3">
    <name type="scientific">Acer saccharum</name>
    <name type="common">Sugar maple</name>
    <dbReference type="NCBI Taxonomy" id="4024"/>
    <lineage>
        <taxon>Eukaryota</taxon>
        <taxon>Viridiplantae</taxon>
        <taxon>Streptophyta</taxon>
        <taxon>Embryophyta</taxon>
        <taxon>Tracheophyta</taxon>
        <taxon>Spermatophyta</taxon>
        <taxon>Magnoliopsida</taxon>
        <taxon>eudicotyledons</taxon>
        <taxon>Gunneridae</taxon>
        <taxon>Pentapetalae</taxon>
        <taxon>rosids</taxon>
        <taxon>malvids</taxon>
        <taxon>Sapindales</taxon>
        <taxon>Sapindaceae</taxon>
        <taxon>Hippocastanoideae</taxon>
        <taxon>Acereae</taxon>
        <taxon>Acer</taxon>
    </lineage>
</organism>
<feature type="region of interest" description="Disordered" evidence="1">
    <location>
        <begin position="82"/>
        <end position="123"/>
    </location>
</feature>
<protein>
    <submittedName>
        <fullName evidence="2">Uncharacterized protein</fullName>
    </submittedName>
</protein>
<dbReference type="EMBL" id="JAUESC010000003">
    <property type="protein sequence ID" value="KAK0599900.1"/>
    <property type="molecule type" value="Genomic_DNA"/>
</dbReference>
<evidence type="ECO:0000256" key="1">
    <source>
        <dbReference type="SAM" id="MobiDB-lite"/>
    </source>
</evidence>
<evidence type="ECO:0000313" key="3">
    <source>
        <dbReference type="Proteomes" id="UP001168877"/>
    </source>
</evidence>
<sequence>MPDLGFCWVSGSHQTRSLTPDSSSTRVNAFRRIVAPNPRVLSLRSTPIVVDQHASIRALWIVWLCRRRALPSSDDVVAKAVANEPSSMMAKCDPRHGRKKEEGRRRKNPNPPNPHAEQPSELPESSLARVFSSACAVGFPQRSSSNRPCATSHALPLLSYRLLRPPALMSQRYRKHHLS</sequence>
<evidence type="ECO:0000313" key="2">
    <source>
        <dbReference type="EMBL" id="KAK0599900.1"/>
    </source>
</evidence>
<name>A0AA39T1B4_ACESA</name>
<comment type="caution">
    <text evidence="2">The sequence shown here is derived from an EMBL/GenBank/DDBJ whole genome shotgun (WGS) entry which is preliminary data.</text>
</comment>
<feature type="compositionally biased region" description="Basic and acidic residues" evidence="1">
    <location>
        <begin position="92"/>
        <end position="104"/>
    </location>
</feature>
<keyword evidence="3" id="KW-1185">Reference proteome</keyword>
<dbReference type="AlphaFoldDB" id="A0AA39T1B4"/>
<proteinExistence type="predicted"/>
<accession>A0AA39T1B4</accession>
<dbReference type="Proteomes" id="UP001168877">
    <property type="component" value="Unassembled WGS sequence"/>
</dbReference>
<reference evidence="2" key="2">
    <citation type="submission" date="2023-06" db="EMBL/GenBank/DDBJ databases">
        <authorList>
            <person name="Swenson N.G."/>
            <person name="Wegrzyn J.L."/>
            <person name="Mcevoy S.L."/>
        </authorList>
    </citation>
    <scope>NUCLEOTIDE SEQUENCE</scope>
    <source>
        <strain evidence="2">NS2018</strain>
        <tissue evidence="2">Leaf</tissue>
    </source>
</reference>